<proteinExistence type="predicted"/>
<organism evidence="3 4">
    <name type="scientific">Campylobacter geochelonis</name>
    <dbReference type="NCBI Taxonomy" id="1780362"/>
    <lineage>
        <taxon>Bacteria</taxon>
        <taxon>Pseudomonadati</taxon>
        <taxon>Campylobacterota</taxon>
        <taxon>Epsilonproteobacteria</taxon>
        <taxon>Campylobacterales</taxon>
        <taxon>Campylobacteraceae</taxon>
        <taxon>Campylobacter</taxon>
    </lineage>
</organism>
<dbReference type="InterPro" id="IPR036873">
    <property type="entry name" value="Rhodanese-like_dom_sf"/>
</dbReference>
<dbReference type="Pfam" id="PF00581">
    <property type="entry name" value="Rhodanese"/>
    <property type="match status" value="2"/>
</dbReference>
<dbReference type="PROSITE" id="PS51257">
    <property type="entry name" value="PROKAR_LIPOPROTEIN"/>
    <property type="match status" value="1"/>
</dbReference>
<dbReference type="InterPro" id="IPR050229">
    <property type="entry name" value="GlpE_sulfurtransferase"/>
</dbReference>
<keyword evidence="3" id="KW-0808">Transferase</keyword>
<feature type="domain" description="Rhodanese" evidence="2">
    <location>
        <begin position="44"/>
        <end position="130"/>
    </location>
</feature>
<gene>
    <name evidence="3" type="primary">pspE</name>
    <name evidence="3" type="ORF">ERS672216_00124</name>
</gene>
<dbReference type="PANTHER" id="PTHR43031:SF1">
    <property type="entry name" value="PYRIDINE NUCLEOTIDE-DISULPHIDE OXIDOREDUCTASE"/>
    <property type="match status" value="1"/>
</dbReference>
<feature type="domain" description="Rhodanese" evidence="2">
    <location>
        <begin position="144"/>
        <end position="232"/>
    </location>
</feature>
<feature type="chain" id="PRO_5007281438" evidence="1">
    <location>
        <begin position="22"/>
        <end position="232"/>
    </location>
</feature>
<dbReference type="SMART" id="SM00450">
    <property type="entry name" value="RHOD"/>
    <property type="match status" value="2"/>
</dbReference>
<dbReference type="GO" id="GO:0004792">
    <property type="term" value="F:thiosulfate-cyanide sulfurtransferase activity"/>
    <property type="evidence" value="ECO:0007669"/>
    <property type="project" value="UniProtKB-EC"/>
</dbReference>
<dbReference type="PANTHER" id="PTHR43031">
    <property type="entry name" value="FAD-DEPENDENT OXIDOREDUCTASE"/>
    <property type="match status" value="1"/>
</dbReference>
<evidence type="ECO:0000313" key="3">
    <source>
        <dbReference type="EMBL" id="CZE45964.1"/>
    </source>
</evidence>
<feature type="signal peptide" evidence="1">
    <location>
        <begin position="1"/>
        <end position="21"/>
    </location>
</feature>
<reference evidence="3 4" key="1">
    <citation type="submission" date="2016-02" db="EMBL/GenBank/DDBJ databases">
        <authorList>
            <consortium name="Pathogen Informatics"/>
        </authorList>
    </citation>
    <scope>NUCLEOTIDE SEQUENCE [LARGE SCALE GENOMIC DNA]</scope>
    <source>
        <strain evidence="3 4">RC20</strain>
    </source>
</reference>
<evidence type="ECO:0000256" key="1">
    <source>
        <dbReference type="SAM" id="SignalP"/>
    </source>
</evidence>
<dbReference type="OrthoDB" id="9789585at2"/>
<accession>A0A128EAG0</accession>
<dbReference type="EC" id="2.8.1.1" evidence="3"/>
<dbReference type="RefSeq" id="WP_075493752.1">
    <property type="nucleotide sequence ID" value="NZ_CP053844.1"/>
</dbReference>
<evidence type="ECO:0000259" key="2">
    <source>
        <dbReference type="PROSITE" id="PS50206"/>
    </source>
</evidence>
<keyword evidence="4" id="KW-1185">Reference proteome</keyword>
<dbReference type="AlphaFoldDB" id="A0A128EAG0"/>
<dbReference type="EMBL" id="FIZP01000001">
    <property type="protein sequence ID" value="CZE45964.1"/>
    <property type="molecule type" value="Genomic_DNA"/>
</dbReference>
<dbReference type="Proteomes" id="UP000069632">
    <property type="component" value="Unassembled WGS sequence"/>
</dbReference>
<protein>
    <submittedName>
        <fullName evidence="3">Thiosulfate sulfurtransferase PspE</fullName>
        <ecNumber evidence="3">2.8.1.1</ecNumber>
    </submittedName>
</protein>
<dbReference type="Gene3D" id="3.40.250.10">
    <property type="entry name" value="Rhodanese-like domain"/>
    <property type="match status" value="2"/>
</dbReference>
<name>A0A128EAG0_9BACT</name>
<sequence>MSNFKKFITLGAVFVALVFTACSDTKVTQIKGSDLAAIQNDNKKKENYLVIDVRSKKEYDAGHLKHAINIPLEELNGELLALQNFKDKNVVLYCNTGNKSGKALKILQENGFKKVYNGDGVKQFEYNLTSYKNVLGSDLQKASDDASAVIVDVREAKDFAKGHLKGAINIPDGTPIDEAVAMLEPYKNKKIIAHCYSGNRSAKLANELSKRGFSDVSNSLDGTKEYEFNLVK</sequence>
<dbReference type="SUPFAM" id="SSF52821">
    <property type="entry name" value="Rhodanese/Cell cycle control phosphatase"/>
    <property type="match status" value="2"/>
</dbReference>
<keyword evidence="1" id="KW-0732">Signal</keyword>
<dbReference type="InterPro" id="IPR001763">
    <property type="entry name" value="Rhodanese-like_dom"/>
</dbReference>
<dbReference type="PROSITE" id="PS50206">
    <property type="entry name" value="RHODANESE_3"/>
    <property type="match status" value="2"/>
</dbReference>
<evidence type="ECO:0000313" key="4">
    <source>
        <dbReference type="Proteomes" id="UP000069632"/>
    </source>
</evidence>
<dbReference type="CDD" id="cd00158">
    <property type="entry name" value="RHOD"/>
    <property type="match status" value="2"/>
</dbReference>